<feature type="domain" description="Myb-like" evidence="1">
    <location>
        <begin position="12"/>
        <end position="63"/>
    </location>
</feature>
<dbReference type="InterPro" id="IPR009057">
    <property type="entry name" value="Homeodomain-like_sf"/>
</dbReference>
<evidence type="ECO:0000313" key="4">
    <source>
        <dbReference type="Proteomes" id="UP001642409"/>
    </source>
</evidence>
<organism evidence="2">
    <name type="scientific">Hexamita inflata</name>
    <dbReference type="NCBI Taxonomy" id="28002"/>
    <lineage>
        <taxon>Eukaryota</taxon>
        <taxon>Metamonada</taxon>
        <taxon>Diplomonadida</taxon>
        <taxon>Hexamitidae</taxon>
        <taxon>Hexamitinae</taxon>
        <taxon>Hexamita</taxon>
    </lineage>
</organism>
<dbReference type="EMBL" id="CAXDID020000044">
    <property type="protein sequence ID" value="CAL6001479.1"/>
    <property type="molecule type" value="Genomic_DNA"/>
</dbReference>
<comment type="caution">
    <text evidence="2">The sequence shown here is derived from an EMBL/GenBank/DDBJ whole genome shotgun (WGS) entry which is preliminary data.</text>
</comment>
<name>A0AA86R817_9EUKA</name>
<keyword evidence="2" id="KW-0238">DNA-binding</keyword>
<dbReference type="SUPFAM" id="SSF46689">
    <property type="entry name" value="Homeodomain-like"/>
    <property type="match status" value="1"/>
</dbReference>
<dbReference type="GO" id="GO:0003677">
    <property type="term" value="F:DNA binding"/>
    <property type="evidence" value="ECO:0007669"/>
    <property type="project" value="UniProtKB-KW"/>
</dbReference>
<accession>A0AA86R817</accession>
<dbReference type="Proteomes" id="UP001642409">
    <property type="component" value="Unassembled WGS sequence"/>
</dbReference>
<dbReference type="EMBL" id="CATOUU010001031">
    <property type="protein sequence ID" value="CAI9967892.1"/>
    <property type="molecule type" value="Genomic_DNA"/>
</dbReference>
<reference evidence="3 4" key="2">
    <citation type="submission" date="2024-07" db="EMBL/GenBank/DDBJ databases">
        <authorList>
            <person name="Akdeniz Z."/>
        </authorList>
    </citation>
    <scope>NUCLEOTIDE SEQUENCE [LARGE SCALE GENOMIC DNA]</scope>
</reference>
<protein>
    <submittedName>
        <fullName evidence="2">Myb-like DNA-binding domain-containing protein</fullName>
    </submittedName>
    <submittedName>
        <fullName evidence="3">Myb-like_DNA-binding domain-containing protein</fullName>
    </submittedName>
</protein>
<dbReference type="CDD" id="cd00167">
    <property type="entry name" value="SANT"/>
    <property type="match status" value="1"/>
</dbReference>
<sequence>MEINFNKGNYKRSDINCKIWTEYQIELLKLAYKQYGSNWVQISEKFFPDRNANQLKCKFNYLMRQMKQKQDIDTRVNIDEILKNTKKEETQPTEKQDINYSQVKQIHDLVQQNQQKTIQCINQQIYNHQFQQFSQQFSFLQYQNNISQFNDKTKLQQMQDQQLNQKQK</sequence>
<evidence type="ECO:0000313" key="2">
    <source>
        <dbReference type="EMBL" id="CAI9967892.1"/>
    </source>
</evidence>
<proteinExistence type="predicted"/>
<dbReference type="Pfam" id="PF13921">
    <property type="entry name" value="Myb_DNA-bind_6"/>
    <property type="match status" value="1"/>
</dbReference>
<keyword evidence="4" id="KW-1185">Reference proteome</keyword>
<dbReference type="InterPro" id="IPR001005">
    <property type="entry name" value="SANT/Myb"/>
</dbReference>
<dbReference type="Gene3D" id="1.10.10.60">
    <property type="entry name" value="Homeodomain-like"/>
    <property type="match status" value="1"/>
</dbReference>
<evidence type="ECO:0000313" key="3">
    <source>
        <dbReference type="EMBL" id="CAL6001479.1"/>
    </source>
</evidence>
<evidence type="ECO:0000259" key="1">
    <source>
        <dbReference type="PROSITE" id="PS50090"/>
    </source>
</evidence>
<reference evidence="2" key="1">
    <citation type="submission" date="2023-06" db="EMBL/GenBank/DDBJ databases">
        <authorList>
            <person name="Kurt Z."/>
        </authorList>
    </citation>
    <scope>NUCLEOTIDE SEQUENCE</scope>
</reference>
<dbReference type="SMART" id="SM00717">
    <property type="entry name" value="SANT"/>
    <property type="match status" value="1"/>
</dbReference>
<dbReference type="AlphaFoldDB" id="A0AA86R817"/>
<gene>
    <name evidence="3" type="ORF">HINF_LOCUS17453</name>
    <name evidence="2" type="ORF">HINF_LOCUS55537</name>
</gene>
<dbReference type="PROSITE" id="PS50090">
    <property type="entry name" value="MYB_LIKE"/>
    <property type="match status" value="1"/>
</dbReference>